<dbReference type="Pfam" id="PF01239">
    <property type="entry name" value="PPTA"/>
    <property type="match status" value="4"/>
</dbReference>
<dbReference type="Gene3D" id="1.25.40.120">
    <property type="entry name" value="Protein prenylyltransferase"/>
    <property type="match status" value="1"/>
</dbReference>
<dbReference type="GO" id="GO:0016740">
    <property type="term" value="F:transferase activity"/>
    <property type="evidence" value="ECO:0007669"/>
    <property type="project" value="UniProtKB-KW"/>
</dbReference>
<dbReference type="SUPFAM" id="SSF48439">
    <property type="entry name" value="Protein prenylyltransferase"/>
    <property type="match status" value="1"/>
</dbReference>
<evidence type="ECO:0000256" key="3">
    <source>
        <dbReference type="ARBA" id="ARBA00022679"/>
    </source>
</evidence>
<keyword evidence="2 6" id="KW-0637">Prenyltransferase</keyword>
<evidence type="ECO:0000313" key="8">
    <source>
        <dbReference type="EMBL" id="KAL3425458.1"/>
    </source>
</evidence>
<dbReference type="PANTHER" id="PTHR11129">
    <property type="entry name" value="PROTEIN FARNESYLTRANSFERASE ALPHA SUBUNIT/RAB GERANYLGERANYL TRANSFERASE ALPHA SUBUNIT"/>
    <property type="match status" value="1"/>
</dbReference>
<gene>
    <name evidence="8" type="ORF">PVAG01_02249</name>
</gene>
<comment type="caution">
    <text evidence="8">The sequence shown here is derived from an EMBL/GenBank/DDBJ whole genome shotgun (WGS) entry which is preliminary data.</text>
</comment>
<evidence type="ECO:0000256" key="1">
    <source>
        <dbReference type="ARBA" id="ARBA00006734"/>
    </source>
</evidence>
<evidence type="ECO:0000256" key="2">
    <source>
        <dbReference type="ARBA" id="ARBA00022602"/>
    </source>
</evidence>
<dbReference type="PROSITE" id="PS51147">
    <property type="entry name" value="PFTA"/>
    <property type="match status" value="3"/>
</dbReference>
<evidence type="ECO:0000256" key="4">
    <source>
        <dbReference type="ARBA" id="ARBA00022737"/>
    </source>
</evidence>
<accession>A0ABR4PQ46</accession>
<keyword evidence="4" id="KW-0677">Repeat</keyword>
<evidence type="ECO:0000313" key="9">
    <source>
        <dbReference type="Proteomes" id="UP001629113"/>
    </source>
</evidence>
<evidence type="ECO:0000256" key="7">
    <source>
        <dbReference type="SAM" id="MobiDB-lite"/>
    </source>
</evidence>
<evidence type="ECO:0000256" key="6">
    <source>
        <dbReference type="RuleBase" id="RU367120"/>
    </source>
</evidence>
<keyword evidence="3 6" id="KW-0808">Transferase</keyword>
<reference evidence="8 9" key="1">
    <citation type="submission" date="2024-06" db="EMBL/GenBank/DDBJ databases">
        <title>Complete genome of Phlyctema vagabunda strain 19-DSS-EL-015.</title>
        <authorList>
            <person name="Fiorenzani C."/>
        </authorList>
    </citation>
    <scope>NUCLEOTIDE SEQUENCE [LARGE SCALE GENOMIC DNA]</scope>
    <source>
        <strain evidence="8 9">19-DSS-EL-015</strain>
    </source>
</reference>
<dbReference type="PANTHER" id="PTHR11129:SF2">
    <property type="entry name" value="GERANYLGERANYL TRANSFERASE TYPE-2 SUBUNIT ALPHA"/>
    <property type="match status" value="1"/>
</dbReference>
<organism evidence="8 9">
    <name type="scientific">Phlyctema vagabunda</name>
    <dbReference type="NCBI Taxonomy" id="108571"/>
    <lineage>
        <taxon>Eukaryota</taxon>
        <taxon>Fungi</taxon>
        <taxon>Dikarya</taxon>
        <taxon>Ascomycota</taxon>
        <taxon>Pezizomycotina</taxon>
        <taxon>Leotiomycetes</taxon>
        <taxon>Helotiales</taxon>
        <taxon>Dermateaceae</taxon>
        <taxon>Phlyctema</taxon>
    </lineage>
</organism>
<dbReference type="EMBL" id="JBFCZG010000002">
    <property type="protein sequence ID" value="KAL3425458.1"/>
    <property type="molecule type" value="Genomic_DNA"/>
</dbReference>
<feature type="region of interest" description="Disordered" evidence="7">
    <location>
        <begin position="83"/>
        <end position="116"/>
    </location>
</feature>
<proteinExistence type="inferred from homology"/>
<comment type="function">
    <text evidence="6">Catalyzes the transfer of a geranyl-geranyl moiety from geranyl-geranyl pyrophosphate to cysteines occuring in specific C-terminal amino acid sequences.</text>
</comment>
<evidence type="ECO:0000256" key="5">
    <source>
        <dbReference type="ARBA" id="ARBA00047658"/>
    </source>
</evidence>
<comment type="catalytic activity">
    <reaction evidence="5 6">
        <text>geranylgeranyl diphosphate + L-cysteinyl-[protein] = S-geranylgeranyl-L-cysteinyl-[protein] + diphosphate</text>
        <dbReference type="Rhea" id="RHEA:21240"/>
        <dbReference type="Rhea" id="RHEA-COMP:10131"/>
        <dbReference type="Rhea" id="RHEA-COMP:11537"/>
        <dbReference type="ChEBI" id="CHEBI:29950"/>
        <dbReference type="ChEBI" id="CHEBI:33019"/>
        <dbReference type="ChEBI" id="CHEBI:57533"/>
        <dbReference type="ChEBI" id="CHEBI:86021"/>
        <dbReference type="EC" id="2.5.1.60"/>
    </reaction>
</comment>
<keyword evidence="9" id="KW-1185">Reference proteome</keyword>
<dbReference type="InterPro" id="IPR002088">
    <property type="entry name" value="Prenyl_trans_a"/>
</dbReference>
<sequence length="395" mass="45447">MASHGVSRPATTTTKDEQAHLKEQKDIQEYKALVDLVEAKVAERQYTIEVLELTSKLLTRNPEYYTVWNVRRRLLTYGLFSKSSASSSPSTGLPNTSQTDTITTSSDDSSSSSSKTTLQSLSSQTIGKNGTTLDILKEELAFLVPLLLGWPKCYWIWNYRLWLLQQAKEKLEVEAARAIWTQELGLVGKMLTRDNRNFHGWGYRRKIVATLEGTDLNGTSMAETEFQYTTKMFSASLSNFSALHTRSKLIPKILDERKTDDAARRKFLDDEFELIERALWTDASNQSAWFYHEFLMTNLLEPVNQSTITPNLAEPECIDYIVRQIESIKDMLDGEEDCKWIYNALLGYTKGMWQLEGRQPTDEEKSDCQGWLKELCRLDPLRNGRWNELEKELNF</sequence>
<name>A0ABR4PQ46_9HELO</name>
<feature type="region of interest" description="Disordered" evidence="7">
    <location>
        <begin position="1"/>
        <end position="22"/>
    </location>
</feature>
<protein>
    <recommendedName>
        <fullName evidence="6">Geranylgeranyl transferase type-2 subunit alpha</fullName>
        <ecNumber evidence="6">2.5.1.60</ecNumber>
    </recommendedName>
    <alternativeName>
        <fullName evidence="6">Geranylgeranyl transferase type II subunit alpha</fullName>
    </alternativeName>
</protein>
<dbReference type="Proteomes" id="UP001629113">
    <property type="component" value="Unassembled WGS sequence"/>
</dbReference>
<comment type="similarity">
    <text evidence="1 6">Belongs to the protein prenyltransferase subunit alpha family.</text>
</comment>
<dbReference type="EC" id="2.5.1.60" evidence="6"/>